<gene>
    <name evidence="2" type="ORF">CKO28_00460</name>
</gene>
<evidence type="ECO:0000256" key="1">
    <source>
        <dbReference type="SAM" id="Phobius"/>
    </source>
</evidence>
<dbReference type="EMBL" id="NRRL01000001">
    <property type="protein sequence ID" value="MBK1666512.1"/>
    <property type="molecule type" value="Genomic_DNA"/>
</dbReference>
<comment type="caution">
    <text evidence="2">The sequence shown here is derived from an EMBL/GenBank/DDBJ whole genome shotgun (WGS) entry which is preliminary data.</text>
</comment>
<feature type="transmembrane region" description="Helical" evidence="1">
    <location>
        <begin position="20"/>
        <end position="41"/>
    </location>
</feature>
<keyword evidence="3" id="KW-1185">Reference proteome</keyword>
<protein>
    <submittedName>
        <fullName evidence="2">Uncharacterized protein</fullName>
    </submittedName>
</protein>
<keyword evidence="1" id="KW-0812">Transmembrane</keyword>
<feature type="transmembrane region" description="Helical" evidence="1">
    <location>
        <begin position="188"/>
        <end position="206"/>
    </location>
</feature>
<sequence>MPKLIKPGPDDHKRWAIQGLRVLQLAWPSWLVLVIALYGGASMLYRILQPLGLPAMLAAEAVIILVSGPNMALVATALAQRVSSGARGLNLPTQIAPLTVLQGNVPYFLMLPALWISLMVVLHQAGVTVIEEIAYRPLLALGLSAFTASLLPPQDSYRMARAQYFGADGGPKPDVDTFDLLILLESRARLLGIYTALPILAYTAAVLAWQPLAILCAPVLFWIAATCYITVVNLYGGTPRVQRAEAPYTLDTVPEGS</sequence>
<accession>A0ABS1D8R2</accession>
<evidence type="ECO:0000313" key="3">
    <source>
        <dbReference type="Proteomes" id="UP001296873"/>
    </source>
</evidence>
<dbReference type="RefSeq" id="WP_200338563.1">
    <property type="nucleotide sequence ID" value="NZ_NRRL01000001.1"/>
</dbReference>
<feature type="transmembrane region" description="Helical" evidence="1">
    <location>
        <begin position="107"/>
        <end position="127"/>
    </location>
</feature>
<reference evidence="2 3" key="1">
    <citation type="journal article" date="2020" name="Microorganisms">
        <title>Osmotic Adaptation and Compatible Solute Biosynthesis of Phototrophic Bacteria as Revealed from Genome Analyses.</title>
        <authorList>
            <person name="Imhoff J.F."/>
            <person name="Rahn T."/>
            <person name="Kunzel S."/>
            <person name="Keller A."/>
            <person name="Neulinger S.C."/>
        </authorList>
    </citation>
    <scope>NUCLEOTIDE SEQUENCE [LARGE SCALE GENOMIC DNA]</scope>
    <source>
        <strain evidence="2 3">DSM 9895</strain>
    </source>
</reference>
<name>A0ABS1D8R2_9PROT</name>
<keyword evidence="1" id="KW-0472">Membrane</keyword>
<feature type="transmembrane region" description="Helical" evidence="1">
    <location>
        <begin position="212"/>
        <end position="235"/>
    </location>
</feature>
<dbReference type="Proteomes" id="UP001296873">
    <property type="component" value="Unassembled WGS sequence"/>
</dbReference>
<feature type="transmembrane region" description="Helical" evidence="1">
    <location>
        <begin position="133"/>
        <end position="151"/>
    </location>
</feature>
<proteinExistence type="predicted"/>
<organism evidence="2 3">
    <name type="scientific">Rhodovibrio sodomensis</name>
    <dbReference type="NCBI Taxonomy" id="1088"/>
    <lineage>
        <taxon>Bacteria</taxon>
        <taxon>Pseudomonadati</taxon>
        <taxon>Pseudomonadota</taxon>
        <taxon>Alphaproteobacteria</taxon>
        <taxon>Rhodospirillales</taxon>
        <taxon>Rhodovibrionaceae</taxon>
        <taxon>Rhodovibrio</taxon>
    </lineage>
</organism>
<feature type="transmembrane region" description="Helical" evidence="1">
    <location>
        <begin position="53"/>
        <end position="79"/>
    </location>
</feature>
<evidence type="ECO:0000313" key="2">
    <source>
        <dbReference type="EMBL" id="MBK1666512.1"/>
    </source>
</evidence>
<keyword evidence="1" id="KW-1133">Transmembrane helix</keyword>